<accession>A0A9D7F8E9</accession>
<organism evidence="2 3">
    <name type="scientific">Candidatus Propionivibrio dominans</name>
    <dbReference type="NCBI Taxonomy" id="2954373"/>
    <lineage>
        <taxon>Bacteria</taxon>
        <taxon>Pseudomonadati</taxon>
        <taxon>Pseudomonadota</taxon>
        <taxon>Betaproteobacteria</taxon>
        <taxon>Rhodocyclales</taxon>
        <taxon>Rhodocyclaceae</taxon>
        <taxon>Propionivibrio</taxon>
    </lineage>
</organism>
<dbReference type="AlphaFoldDB" id="A0A9D7F8E9"/>
<feature type="domain" description="Transposase zinc-binding" evidence="1">
    <location>
        <begin position="51"/>
        <end position="125"/>
    </location>
</feature>
<dbReference type="EMBL" id="JADJNC010000022">
    <property type="protein sequence ID" value="MBK7424045.1"/>
    <property type="molecule type" value="Genomic_DNA"/>
</dbReference>
<gene>
    <name evidence="2" type="ORF">IPJ48_13655</name>
</gene>
<dbReference type="Proteomes" id="UP000886602">
    <property type="component" value="Unassembled WGS sequence"/>
</dbReference>
<dbReference type="Pfam" id="PF14319">
    <property type="entry name" value="Zn_Tnp_IS91"/>
    <property type="match status" value="1"/>
</dbReference>
<protein>
    <submittedName>
        <fullName evidence="2">Transposase zinc-binding domain-containing protein</fullName>
    </submittedName>
</protein>
<evidence type="ECO:0000313" key="3">
    <source>
        <dbReference type="Proteomes" id="UP000886602"/>
    </source>
</evidence>
<evidence type="ECO:0000313" key="2">
    <source>
        <dbReference type="EMBL" id="MBK7424045.1"/>
    </source>
</evidence>
<evidence type="ECO:0000259" key="1">
    <source>
        <dbReference type="Pfam" id="PF14319"/>
    </source>
</evidence>
<dbReference type="InterPro" id="IPR026889">
    <property type="entry name" value="Zn_Tnp"/>
</dbReference>
<reference evidence="2" key="1">
    <citation type="submission" date="2020-10" db="EMBL/GenBank/DDBJ databases">
        <title>Connecting structure to function with the recovery of over 1000 high-quality activated sludge metagenome-assembled genomes encoding full-length rRNA genes using long-read sequencing.</title>
        <authorList>
            <person name="Singleton C.M."/>
            <person name="Petriglieri F."/>
            <person name="Kristensen J.M."/>
            <person name="Kirkegaard R.H."/>
            <person name="Michaelsen T.Y."/>
            <person name="Andersen M.H."/>
            <person name="Karst S.M."/>
            <person name="Dueholm M.S."/>
            <person name="Nielsen P.H."/>
            <person name="Albertsen M."/>
        </authorList>
    </citation>
    <scope>NUCLEOTIDE SEQUENCE</scope>
    <source>
        <strain evidence="2">EsbW_18-Q3-R4-48_MAXAC.044</strain>
    </source>
</reference>
<sequence length="235" mass="26412">MSATAAKSCGSPAVYHRRQPERTVLYRVVQAHLATWLALHDGGCGGHAPVLTEREFRRYLECGILAHGFARARCPDCGHDFIVAYSCKERGICPSCTTRRMVETAAHLTDHVFPRLPVRQWVLSLPKRLRYHLDDANLQNAVLHSLLRGIEQGLRESLPETDGGTHLPTHSNTRIGAVVFIHRFGGLLNAHLHFHVVMIDTLKGLKMRYPATGAKRRGELMEIRERLEKEGSDDD</sequence>
<name>A0A9D7F8E9_9RHOO</name>
<comment type="caution">
    <text evidence="2">The sequence shown here is derived from an EMBL/GenBank/DDBJ whole genome shotgun (WGS) entry which is preliminary data.</text>
</comment>
<proteinExistence type="predicted"/>